<keyword evidence="1" id="KW-1133">Transmembrane helix</keyword>
<keyword evidence="3" id="KW-1185">Reference proteome</keyword>
<feature type="non-terminal residue" evidence="2">
    <location>
        <position position="1"/>
    </location>
</feature>
<reference evidence="3" key="1">
    <citation type="submission" date="2022-10" db="EMBL/GenBank/DDBJ databases">
        <title>Genome assembly of Pristionchus species.</title>
        <authorList>
            <person name="Yoshida K."/>
            <person name="Sommer R.J."/>
        </authorList>
    </citation>
    <scope>NUCLEOTIDE SEQUENCE [LARGE SCALE GENOMIC DNA]</scope>
    <source>
        <strain evidence="3">RS5460</strain>
    </source>
</reference>
<organism evidence="2 3">
    <name type="scientific">Pristionchus mayeri</name>
    <dbReference type="NCBI Taxonomy" id="1317129"/>
    <lineage>
        <taxon>Eukaryota</taxon>
        <taxon>Metazoa</taxon>
        <taxon>Ecdysozoa</taxon>
        <taxon>Nematoda</taxon>
        <taxon>Chromadorea</taxon>
        <taxon>Rhabditida</taxon>
        <taxon>Rhabditina</taxon>
        <taxon>Diplogasteromorpha</taxon>
        <taxon>Diplogasteroidea</taxon>
        <taxon>Neodiplogasteridae</taxon>
        <taxon>Pristionchus</taxon>
    </lineage>
</organism>
<accession>A0AAN5DI59</accession>
<dbReference type="Proteomes" id="UP001328107">
    <property type="component" value="Unassembled WGS sequence"/>
</dbReference>
<dbReference type="EMBL" id="BTRK01000006">
    <property type="protein sequence ID" value="GMR62647.1"/>
    <property type="molecule type" value="Genomic_DNA"/>
</dbReference>
<name>A0AAN5DI59_9BILA</name>
<evidence type="ECO:0000313" key="3">
    <source>
        <dbReference type="Proteomes" id="UP001328107"/>
    </source>
</evidence>
<protein>
    <submittedName>
        <fullName evidence="2">Uncharacterized protein</fullName>
    </submittedName>
</protein>
<evidence type="ECO:0000313" key="2">
    <source>
        <dbReference type="EMBL" id="GMR62647.1"/>
    </source>
</evidence>
<feature type="non-terminal residue" evidence="2">
    <location>
        <position position="74"/>
    </location>
</feature>
<dbReference type="AlphaFoldDB" id="A0AAN5DI59"/>
<sequence length="74" mass="8149">LATLSYFYIGVVAQRSSNDLPALVNWVKTKRSYIFFNTESGCSSTWIVGAIAALLAVCFIVCMIVQIVFELTHG</sequence>
<keyword evidence="1" id="KW-0812">Transmembrane</keyword>
<comment type="caution">
    <text evidence="2">The sequence shown here is derived from an EMBL/GenBank/DDBJ whole genome shotgun (WGS) entry which is preliminary data.</text>
</comment>
<feature type="transmembrane region" description="Helical" evidence="1">
    <location>
        <begin position="46"/>
        <end position="69"/>
    </location>
</feature>
<evidence type="ECO:0000256" key="1">
    <source>
        <dbReference type="SAM" id="Phobius"/>
    </source>
</evidence>
<keyword evidence="1" id="KW-0472">Membrane</keyword>
<proteinExistence type="predicted"/>
<gene>
    <name evidence="2" type="ORF">PMAYCL1PPCAC_32842</name>
</gene>